<dbReference type="AlphaFoldDB" id="A0A936TC83"/>
<evidence type="ECO:0000313" key="3">
    <source>
        <dbReference type="EMBL" id="MBK9296201.1"/>
    </source>
</evidence>
<feature type="domain" description="AAA+ ATPase" evidence="2">
    <location>
        <begin position="350"/>
        <end position="671"/>
    </location>
</feature>
<reference evidence="3 4" key="1">
    <citation type="submission" date="2020-10" db="EMBL/GenBank/DDBJ databases">
        <title>Connecting structure to function with the recovery of over 1000 high-quality activated sludge metagenome-assembled genomes encoding full-length rRNA genes using long-read sequencing.</title>
        <authorList>
            <person name="Singleton C.M."/>
            <person name="Petriglieri F."/>
            <person name="Kristensen J.M."/>
            <person name="Kirkegaard R.H."/>
            <person name="Michaelsen T.Y."/>
            <person name="Andersen M.H."/>
            <person name="Karst S.M."/>
            <person name="Dueholm M.S."/>
            <person name="Nielsen P.H."/>
            <person name="Albertsen M."/>
        </authorList>
    </citation>
    <scope>NUCLEOTIDE SEQUENCE [LARGE SCALE GENOMIC DNA]</scope>
    <source>
        <strain evidence="3">Lyne_18-Q3-R50-59_MAXAC.006</strain>
    </source>
</reference>
<protein>
    <recommendedName>
        <fullName evidence="2">AAA+ ATPase domain-containing protein</fullName>
    </recommendedName>
</protein>
<dbReference type="SUPFAM" id="SSF52540">
    <property type="entry name" value="P-loop containing nucleoside triphosphate hydrolases"/>
    <property type="match status" value="1"/>
</dbReference>
<dbReference type="InterPro" id="IPR051162">
    <property type="entry name" value="T4SS_component"/>
</dbReference>
<feature type="compositionally biased region" description="Basic and acidic residues" evidence="1">
    <location>
        <begin position="736"/>
        <end position="749"/>
    </location>
</feature>
<evidence type="ECO:0000313" key="4">
    <source>
        <dbReference type="Proteomes" id="UP000727993"/>
    </source>
</evidence>
<sequence length="791" mass="83992">MRRPDLVWCELRFPAEMEAELAVAWLRSLAARGRAGWWSVVQPLVFELRLDAAGASWWVGLHRSEATALRRQLEDWLPGVAVLPEEAAKASVGSPTASAGTTLAVELGLRSKRRTLRAELQAEIARGLLEIGVGLRGKETVVVQWLVGGWLARSPVAPPAHGRADDSPISAAWGLLRGEAAPVLDSEATLAARKKQSEQLFACVGRVAVWAASGGRRQRLVSQVVGVFKVAQVPGASLQPRWLTSWWVRSRSNRLVLPQLDPPAVLQADELAAVLGWPLGLSAEQAPSADMPATRLLRPSARVCRPLVDESVDGAVVSKAEVQRRLRQRVVAVSAFPSVNGTLVLDEVSGLRHLHVLGPSGVGKSTLLANLILQDIAAQRGVVVVDPKGDLVDDVLRRLPSHALERVAVLDPTDRAPLGINPLAGGTGGPGSGLAVEGLFGVLHSLWAESWGPRLGDVLHAGLLTLALEPGHSLVELPLLLTNPGFRRPLVALARQRDPLGLAGFWGWFDELSPGQSAQVLAPVMNKLRSFLLRPDLRAVLGQTEPRFGLSEIFGAEAALGRALLVRLPRGELGAEAATLLGSLVLHQVWQASQARSGMRSGKRSPVFVYLDEFQDLLRLPLALGEALVQARGLGVGLVLAHQHLGQLSPEVRAAVLANAGSRVVFGLDHDDAVLMSKRSGGTLQPSDFAGLPAFEAYVDLVSGNQASGYASARTVPLTAAQRSLSSVLSTNRRRVGVDRRETERRLSELVEGSGGGSDVNGRSTTAAGGPSADAFGDFGTIPGNDDGGRS</sequence>
<evidence type="ECO:0000259" key="2">
    <source>
        <dbReference type="SMART" id="SM00382"/>
    </source>
</evidence>
<proteinExistence type="predicted"/>
<feature type="region of interest" description="Disordered" evidence="1">
    <location>
        <begin position="731"/>
        <end position="791"/>
    </location>
</feature>
<dbReference type="PANTHER" id="PTHR30121">
    <property type="entry name" value="UNCHARACTERIZED PROTEIN YJGR-RELATED"/>
    <property type="match status" value="1"/>
</dbReference>
<gene>
    <name evidence="3" type="ORF">IPN02_04910</name>
</gene>
<evidence type="ECO:0000256" key="1">
    <source>
        <dbReference type="SAM" id="MobiDB-lite"/>
    </source>
</evidence>
<dbReference type="InterPro" id="IPR027417">
    <property type="entry name" value="P-loop_NTPase"/>
</dbReference>
<comment type="caution">
    <text evidence="3">The sequence shown here is derived from an EMBL/GenBank/DDBJ whole genome shotgun (WGS) entry which is preliminary data.</text>
</comment>
<dbReference type="Gene3D" id="3.40.50.300">
    <property type="entry name" value="P-loop containing nucleotide triphosphate hydrolases"/>
    <property type="match status" value="2"/>
</dbReference>
<accession>A0A936TC83</accession>
<organism evidence="3 4">
    <name type="scientific">Candidatus Neomicrothrix subdominans</name>
    <dbReference type="NCBI Taxonomy" id="2954438"/>
    <lineage>
        <taxon>Bacteria</taxon>
        <taxon>Bacillati</taxon>
        <taxon>Actinomycetota</taxon>
        <taxon>Acidimicrobiia</taxon>
        <taxon>Acidimicrobiales</taxon>
        <taxon>Microthrixaceae</taxon>
        <taxon>Candidatus Neomicrothrix</taxon>
    </lineage>
</organism>
<dbReference type="PANTHER" id="PTHR30121:SF6">
    <property type="entry name" value="SLR6007 PROTEIN"/>
    <property type="match status" value="1"/>
</dbReference>
<dbReference type="Pfam" id="PF01935">
    <property type="entry name" value="DUF87"/>
    <property type="match status" value="1"/>
</dbReference>
<dbReference type="InterPro" id="IPR002789">
    <property type="entry name" value="HerA_central"/>
</dbReference>
<dbReference type="EMBL" id="JADJZA010000001">
    <property type="protein sequence ID" value="MBK9296201.1"/>
    <property type="molecule type" value="Genomic_DNA"/>
</dbReference>
<dbReference type="SMART" id="SM00382">
    <property type="entry name" value="AAA"/>
    <property type="match status" value="1"/>
</dbReference>
<dbReference type="CDD" id="cd01127">
    <property type="entry name" value="TrwB_TraG_TraD_VirD4"/>
    <property type="match status" value="2"/>
</dbReference>
<dbReference type="Proteomes" id="UP000727993">
    <property type="component" value="Unassembled WGS sequence"/>
</dbReference>
<name>A0A936TC83_9ACTN</name>
<dbReference type="InterPro" id="IPR003593">
    <property type="entry name" value="AAA+_ATPase"/>
</dbReference>